<organism evidence="4 5">
    <name type="scientific">Nocardia suismassiliense</name>
    <dbReference type="NCBI Taxonomy" id="2077092"/>
    <lineage>
        <taxon>Bacteria</taxon>
        <taxon>Bacillati</taxon>
        <taxon>Actinomycetota</taxon>
        <taxon>Actinomycetes</taxon>
        <taxon>Mycobacteriales</taxon>
        <taxon>Nocardiaceae</taxon>
        <taxon>Nocardia</taxon>
    </lineage>
</organism>
<keyword evidence="3" id="KW-0560">Oxidoreductase</keyword>
<dbReference type="PRINTS" id="PR00081">
    <property type="entry name" value="GDHRDH"/>
</dbReference>
<evidence type="ECO:0000313" key="4">
    <source>
        <dbReference type="EMBL" id="MFF3227570.1"/>
    </source>
</evidence>
<comment type="caution">
    <text evidence="4">The sequence shown here is derived from an EMBL/GenBank/DDBJ whole genome shotgun (WGS) entry which is preliminary data.</text>
</comment>
<evidence type="ECO:0000256" key="1">
    <source>
        <dbReference type="ARBA" id="ARBA00006484"/>
    </source>
</evidence>
<dbReference type="EMBL" id="JBIAPI010000011">
    <property type="protein sequence ID" value="MFF3227570.1"/>
    <property type="molecule type" value="Genomic_DNA"/>
</dbReference>
<protein>
    <submittedName>
        <fullName evidence="4">SDR family NAD(P)-dependent oxidoreductase</fullName>
    </submittedName>
</protein>
<keyword evidence="5" id="KW-1185">Reference proteome</keyword>
<dbReference type="PANTHER" id="PTHR43963:SF6">
    <property type="entry name" value="CHAIN DEHYDROGENASE FAMILY PROTEIN, PUTATIVE (AFU_ORTHOLOGUE AFUA_3G15350)-RELATED"/>
    <property type="match status" value="1"/>
</dbReference>
<proteinExistence type="inferred from homology"/>
<reference evidence="4 5" key="1">
    <citation type="submission" date="2024-10" db="EMBL/GenBank/DDBJ databases">
        <title>The Natural Products Discovery Center: Release of the First 8490 Sequenced Strains for Exploring Actinobacteria Biosynthetic Diversity.</title>
        <authorList>
            <person name="Kalkreuter E."/>
            <person name="Kautsar S.A."/>
            <person name="Yang D."/>
            <person name="Bader C.D."/>
            <person name="Teijaro C.N."/>
            <person name="Fluegel L."/>
            <person name="Davis C.M."/>
            <person name="Simpson J.R."/>
            <person name="Lauterbach L."/>
            <person name="Steele A.D."/>
            <person name="Gui C."/>
            <person name="Meng S."/>
            <person name="Li G."/>
            <person name="Viehrig K."/>
            <person name="Ye F."/>
            <person name="Su P."/>
            <person name="Kiefer A.F."/>
            <person name="Nichols A."/>
            <person name="Cepeda A.J."/>
            <person name="Yan W."/>
            <person name="Fan B."/>
            <person name="Jiang Y."/>
            <person name="Adhikari A."/>
            <person name="Zheng C.-J."/>
            <person name="Schuster L."/>
            <person name="Cowan T.M."/>
            <person name="Smanski M.J."/>
            <person name="Chevrette M.G."/>
            <person name="De Carvalho L.P.S."/>
            <person name="Shen B."/>
        </authorList>
    </citation>
    <scope>NUCLEOTIDE SEQUENCE [LARGE SCALE GENOMIC DNA]</scope>
    <source>
        <strain evidence="4 5">NPDC003040</strain>
    </source>
</reference>
<keyword evidence="2" id="KW-0521">NADP</keyword>
<comment type="similarity">
    <text evidence="1">Belongs to the short-chain dehydrogenases/reductases (SDR) family.</text>
</comment>
<evidence type="ECO:0000256" key="2">
    <source>
        <dbReference type="ARBA" id="ARBA00022857"/>
    </source>
</evidence>
<dbReference type="Gene3D" id="3.40.50.720">
    <property type="entry name" value="NAD(P)-binding Rossmann-like Domain"/>
    <property type="match status" value="1"/>
</dbReference>
<dbReference type="Pfam" id="PF00106">
    <property type="entry name" value="adh_short"/>
    <property type="match status" value="1"/>
</dbReference>
<dbReference type="SUPFAM" id="SSF51735">
    <property type="entry name" value="NAD(P)-binding Rossmann-fold domains"/>
    <property type="match status" value="1"/>
</dbReference>
<sequence>MNVARIALVTGANQGLGRALAEGLAGRMDPADLVLLTGRNAQRVAEAAAEVAEAAGTRSQVQGRVLDVADTAGIADFAAELRDSYGGVDLVFSNAITRLTPDRSQSAMADEFIDVSNTATHAVLRSFGPMLRPGGRLLVVASTLGALGHLPERLRPLFDGATLDQVEEAVESWRSAIHSKTAQEAGWPRWLNVPSKVAQVAAVRAVAAERRDSDLASGTLVAAVCPGMVDTATSRPWFSDFSHAQTPAEAARAVLDLALTPGVDPARYGELIRFGQVVPWYSGKPPVEQDLLLTP</sequence>
<accession>A0ABW6R480</accession>
<dbReference type="InterPro" id="IPR036291">
    <property type="entry name" value="NAD(P)-bd_dom_sf"/>
</dbReference>
<evidence type="ECO:0000256" key="3">
    <source>
        <dbReference type="ARBA" id="ARBA00023002"/>
    </source>
</evidence>
<name>A0ABW6R480_9NOCA</name>
<dbReference type="RefSeq" id="WP_387723761.1">
    <property type="nucleotide sequence ID" value="NZ_JBIAPI010000011.1"/>
</dbReference>
<gene>
    <name evidence="4" type="ORF">ACFYV7_32560</name>
</gene>
<dbReference type="InterPro" id="IPR002347">
    <property type="entry name" value="SDR_fam"/>
</dbReference>
<evidence type="ECO:0000313" key="5">
    <source>
        <dbReference type="Proteomes" id="UP001601948"/>
    </source>
</evidence>
<dbReference type="PANTHER" id="PTHR43963">
    <property type="entry name" value="CARBONYL REDUCTASE 1-RELATED"/>
    <property type="match status" value="1"/>
</dbReference>
<dbReference type="Proteomes" id="UP001601948">
    <property type="component" value="Unassembled WGS sequence"/>
</dbReference>